<evidence type="ECO:0000313" key="2">
    <source>
        <dbReference type="EMBL" id="CAD1842294.1"/>
    </source>
</evidence>
<sequence>MKRFLILNPDHNQLDLPTPTVDYFDLETSLCKRFATWGTTDALKVSEIPFQLFGYRVTERERASLNLKEKSSESGSEGASICGEENGFGLNIHEDPFPSPVGSARAPPLQVNCETTKKATTKKTDAKAKTPNGHAQKGRVVRPPQRTLCSRSLRINSESRIRMSQAIRRLSGHASDSELA</sequence>
<protein>
    <submittedName>
        <fullName evidence="2">Uncharacterized protein</fullName>
    </submittedName>
</protein>
<gene>
    <name evidence="2" type="ORF">CB5_LOCUS25505</name>
</gene>
<reference evidence="2" key="1">
    <citation type="submission" date="2020-07" db="EMBL/GenBank/DDBJ databases">
        <authorList>
            <person name="Lin J."/>
        </authorList>
    </citation>
    <scope>NUCLEOTIDE SEQUENCE</scope>
</reference>
<organism evidence="2">
    <name type="scientific">Ananas comosus var. bracteatus</name>
    <name type="common">red pineapple</name>
    <dbReference type="NCBI Taxonomy" id="296719"/>
    <lineage>
        <taxon>Eukaryota</taxon>
        <taxon>Viridiplantae</taxon>
        <taxon>Streptophyta</taxon>
        <taxon>Embryophyta</taxon>
        <taxon>Tracheophyta</taxon>
        <taxon>Spermatophyta</taxon>
        <taxon>Magnoliopsida</taxon>
        <taxon>Liliopsida</taxon>
        <taxon>Poales</taxon>
        <taxon>Bromeliaceae</taxon>
        <taxon>Bromelioideae</taxon>
        <taxon>Ananas</taxon>
    </lineage>
</organism>
<accession>A0A6V7QGL1</accession>
<proteinExistence type="predicted"/>
<evidence type="ECO:0000256" key="1">
    <source>
        <dbReference type="SAM" id="MobiDB-lite"/>
    </source>
</evidence>
<dbReference type="EMBL" id="LR862135">
    <property type="protein sequence ID" value="CAD1842294.1"/>
    <property type="molecule type" value="Genomic_DNA"/>
</dbReference>
<name>A0A6V7QGL1_ANACO</name>
<dbReference type="AlphaFoldDB" id="A0A6V7QGL1"/>
<feature type="region of interest" description="Disordered" evidence="1">
    <location>
        <begin position="117"/>
        <end position="147"/>
    </location>
</feature>